<comment type="caution">
    <text evidence="1">The sequence shown here is derived from an EMBL/GenBank/DDBJ whole genome shotgun (WGS) entry which is preliminary data.</text>
</comment>
<dbReference type="AlphaFoldDB" id="A0A8S3I792"/>
<evidence type="ECO:0000313" key="2">
    <source>
        <dbReference type="Proteomes" id="UP000681720"/>
    </source>
</evidence>
<gene>
    <name evidence="1" type="ORF">GIL414_LOCUS73236</name>
</gene>
<reference evidence="1" key="1">
    <citation type="submission" date="2021-02" db="EMBL/GenBank/DDBJ databases">
        <authorList>
            <person name="Nowell W R."/>
        </authorList>
    </citation>
    <scope>NUCLEOTIDE SEQUENCE</scope>
</reference>
<organism evidence="1 2">
    <name type="scientific">Rotaria magnacalcarata</name>
    <dbReference type="NCBI Taxonomy" id="392030"/>
    <lineage>
        <taxon>Eukaryota</taxon>
        <taxon>Metazoa</taxon>
        <taxon>Spiralia</taxon>
        <taxon>Gnathifera</taxon>
        <taxon>Rotifera</taxon>
        <taxon>Eurotatoria</taxon>
        <taxon>Bdelloidea</taxon>
        <taxon>Philodinida</taxon>
        <taxon>Philodinidae</taxon>
        <taxon>Rotaria</taxon>
    </lineage>
</organism>
<protein>
    <submittedName>
        <fullName evidence="1">Uncharacterized protein</fullName>
    </submittedName>
</protein>
<sequence>VSPVSDAEIVIGAFFSLHHPPISHGGGRLRECGDIREDYGIHRVEGTFWILDQSKTSIIFYFHR</sequence>
<proteinExistence type="predicted"/>
<evidence type="ECO:0000313" key="1">
    <source>
        <dbReference type="EMBL" id="CAF5191800.1"/>
    </source>
</evidence>
<dbReference type="EMBL" id="CAJOBJ010338200">
    <property type="protein sequence ID" value="CAF5191800.1"/>
    <property type="molecule type" value="Genomic_DNA"/>
</dbReference>
<dbReference type="Proteomes" id="UP000681720">
    <property type="component" value="Unassembled WGS sequence"/>
</dbReference>
<name>A0A8S3I792_9BILA</name>
<dbReference type="Gene3D" id="3.40.50.2300">
    <property type="match status" value="1"/>
</dbReference>
<feature type="non-terminal residue" evidence="1">
    <location>
        <position position="1"/>
    </location>
</feature>
<accession>A0A8S3I792</accession>